<evidence type="ECO:0000313" key="3">
    <source>
        <dbReference type="Proteomes" id="UP000001514"/>
    </source>
</evidence>
<evidence type="ECO:0000256" key="1">
    <source>
        <dbReference type="ARBA" id="ARBA00008668"/>
    </source>
</evidence>
<evidence type="ECO:0000313" key="2">
    <source>
        <dbReference type="EMBL" id="EFJ26819.1"/>
    </source>
</evidence>
<dbReference type="HOGENOM" id="CLU_015101_2_0_1"/>
<dbReference type="InParanoid" id="D8RM28"/>
<dbReference type="PANTHER" id="PTHR22835:SF588">
    <property type="entry name" value="ALPHA-L-FUCOSIDASE 3"/>
    <property type="match status" value="1"/>
</dbReference>
<comment type="similarity">
    <text evidence="1">Belongs to the 'GDSL' lipolytic enzyme family.</text>
</comment>
<dbReference type="AlphaFoldDB" id="D8RM28"/>
<dbReference type="Gramene" id="EFJ26819">
    <property type="protein sequence ID" value="EFJ26819"/>
    <property type="gene ID" value="SELMODRAFT_96937"/>
</dbReference>
<protein>
    <submittedName>
        <fullName evidence="2">Uncharacterized protein</fullName>
    </submittedName>
</protein>
<feature type="non-terminal residue" evidence="2">
    <location>
        <position position="1"/>
    </location>
</feature>
<dbReference type="Proteomes" id="UP000001514">
    <property type="component" value="Unassembled WGS sequence"/>
</dbReference>
<dbReference type="PANTHER" id="PTHR22835">
    <property type="entry name" value="ZINC FINGER FYVE DOMAIN CONTAINING PROTEIN"/>
    <property type="match status" value="1"/>
</dbReference>
<sequence>RFCNGQLMIDYLTDYLGFPLLSPYLRSITMGSNFHHGANFAYGGSTAASVYENHNPFDLDVQVFEFLRLQHLANATSGSTKLPSPASFSDALFVIQAGSADFAYNLFAQHVSVQNMTAMVVPMVAETIYNETMILPQLGGAKKFLIFNQPALGCQPFFLAQSKLYGQTQRDGLNCVKSYNDIAQAFSSQLNATVSALGGAIAGSTVVYADLFQASIDAMNSFPAENALRACCGSPHGDGESNCQTGTINGVATMFTACTNSTEFASWDGIHYTEEFNKVVMEKFTMHFDTSGRSFCRVTLFTN</sequence>
<keyword evidence="3" id="KW-1185">Reference proteome</keyword>
<dbReference type="KEGG" id="smo:SELMODRAFT_96937"/>
<dbReference type="OMA" id="FFVINYP"/>
<reference evidence="2 3" key="1">
    <citation type="journal article" date="2011" name="Science">
        <title>The Selaginella genome identifies genetic changes associated with the evolution of vascular plants.</title>
        <authorList>
            <person name="Banks J.A."/>
            <person name="Nishiyama T."/>
            <person name="Hasebe M."/>
            <person name="Bowman J.L."/>
            <person name="Gribskov M."/>
            <person name="dePamphilis C."/>
            <person name="Albert V.A."/>
            <person name="Aono N."/>
            <person name="Aoyama T."/>
            <person name="Ambrose B.A."/>
            <person name="Ashton N.W."/>
            <person name="Axtell M.J."/>
            <person name="Barker E."/>
            <person name="Barker M.S."/>
            <person name="Bennetzen J.L."/>
            <person name="Bonawitz N.D."/>
            <person name="Chapple C."/>
            <person name="Cheng C."/>
            <person name="Correa L.G."/>
            <person name="Dacre M."/>
            <person name="DeBarry J."/>
            <person name="Dreyer I."/>
            <person name="Elias M."/>
            <person name="Engstrom E.M."/>
            <person name="Estelle M."/>
            <person name="Feng L."/>
            <person name="Finet C."/>
            <person name="Floyd S.K."/>
            <person name="Frommer W.B."/>
            <person name="Fujita T."/>
            <person name="Gramzow L."/>
            <person name="Gutensohn M."/>
            <person name="Harholt J."/>
            <person name="Hattori M."/>
            <person name="Heyl A."/>
            <person name="Hirai T."/>
            <person name="Hiwatashi Y."/>
            <person name="Ishikawa M."/>
            <person name="Iwata M."/>
            <person name="Karol K.G."/>
            <person name="Koehler B."/>
            <person name="Kolukisaoglu U."/>
            <person name="Kubo M."/>
            <person name="Kurata T."/>
            <person name="Lalonde S."/>
            <person name="Li K."/>
            <person name="Li Y."/>
            <person name="Litt A."/>
            <person name="Lyons E."/>
            <person name="Manning G."/>
            <person name="Maruyama T."/>
            <person name="Michael T.P."/>
            <person name="Mikami K."/>
            <person name="Miyazaki S."/>
            <person name="Morinaga S."/>
            <person name="Murata T."/>
            <person name="Mueller-Roeber B."/>
            <person name="Nelson D.R."/>
            <person name="Obara M."/>
            <person name="Oguri Y."/>
            <person name="Olmstead R.G."/>
            <person name="Onodera N."/>
            <person name="Petersen B.L."/>
            <person name="Pils B."/>
            <person name="Prigge M."/>
            <person name="Rensing S.A."/>
            <person name="Riano-Pachon D.M."/>
            <person name="Roberts A.W."/>
            <person name="Sato Y."/>
            <person name="Scheller H.V."/>
            <person name="Schulz B."/>
            <person name="Schulz C."/>
            <person name="Shakirov E.V."/>
            <person name="Shibagaki N."/>
            <person name="Shinohara N."/>
            <person name="Shippen D.E."/>
            <person name="Soerensen I."/>
            <person name="Sotooka R."/>
            <person name="Sugimoto N."/>
            <person name="Sugita M."/>
            <person name="Sumikawa N."/>
            <person name="Tanurdzic M."/>
            <person name="Theissen G."/>
            <person name="Ulvskov P."/>
            <person name="Wakazuki S."/>
            <person name="Weng J.K."/>
            <person name="Willats W.W."/>
            <person name="Wipf D."/>
            <person name="Wolf P.G."/>
            <person name="Yang L."/>
            <person name="Zimmer A.D."/>
            <person name="Zhu Q."/>
            <person name="Mitros T."/>
            <person name="Hellsten U."/>
            <person name="Loque D."/>
            <person name="Otillar R."/>
            <person name="Salamov A."/>
            <person name="Schmutz J."/>
            <person name="Shapiro H."/>
            <person name="Lindquist E."/>
            <person name="Lucas S."/>
            <person name="Rokhsar D."/>
            <person name="Grigoriev I.V."/>
        </authorList>
    </citation>
    <scope>NUCLEOTIDE SEQUENCE [LARGE SCALE GENOMIC DNA]</scope>
</reference>
<proteinExistence type="inferred from homology"/>
<dbReference type="InterPro" id="IPR036514">
    <property type="entry name" value="SGNH_hydro_sf"/>
</dbReference>
<dbReference type="Gene3D" id="3.40.50.1110">
    <property type="entry name" value="SGNH hydrolase"/>
    <property type="match status" value="1"/>
</dbReference>
<gene>
    <name evidence="2" type="ORF">SELMODRAFT_96937</name>
</gene>
<name>D8RM28_SELML</name>
<dbReference type="InterPro" id="IPR001087">
    <property type="entry name" value="GDSL"/>
</dbReference>
<organism evidence="3">
    <name type="scientific">Selaginella moellendorffii</name>
    <name type="common">Spikemoss</name>
    <dbReference type="NCBI Taxonomy" id="88036"/>
    <lineage>
        <taxon>Eukaryota</taxon>
        <taxon>Viridiplantae</taxon>
        <taxon>Streptophyta</taxon>
        <taxon>Embryophyta</taxon>
        <taxon>Tracheophyta</taxon>
        <taxon>Lycopodiopsida</taxon>
        <taxon>Selaginellales</taxon>
        <taxon>Selaginellaceae</taxon>
        <taxon>Selaginella</taxon>
    </lineage>
</organism>
<dbReference type="GO" id="GO:0016788">
    <property type="term" value="F:hydrolase activity, acting on ester bonds"/>
    <property type="evidence" value="ECO:0007669"/>
    <property type="project" value="InterPro"/>
</dbReference>
<dbReference type="EMBL" id="GL377583">
    <property type="protein sequence ID" value="EFJ26819.1"/>
    <property type="molecule type" value="Genomic_DNA"/>
</dbReference>
<accession>D8RM28</accession>
<dbReference type="Pfam" id="PF00657">
    <property type="entry name" value="Lipase_GDSL"/>
    <property type="match status" value="1"/>
</dbReference>